<evidence type="ECO:0000256" key="12">
    <source>
        <dbReference type="RuleBase" id="RU000304"/>
    </source>
</evidence>
<dbReference type="SUPFAM" id="SSF56112">
    <property type="entry name" value="Protein kinase-like (PK-like)"/>
    <property type="match status" value="1"/>
</dbReference>
<feature type="binding site" evidence="11">
    <location>
        <position position="35"/>
    </location>
    <ligand>
        <name>ATP</name>
        <dbReference type="ChEBI" id="CHEBI:30616"/>
    </ligand>
</feature>
<evidence type="ECO:0000256" key="3">
    <source>
        <dbReference type="ARBA" id="ARBA00022527"/>
    </source>
</evidence>
<dbReference type="OrthoDB" id="193931at2759"/>
<keyword evidence="9 11" id="KW-0067">ATP-binding</keyword>
<dbReference type="InterPro" id="IPR011009">
    <property type="entry name" value="Kinase-like_dom_sf"/>
</dbReference>
<dbReference type="FunFam" id="3.30.200.20:FF:000003">
    <property type="entry name" value="Non-specific serine/threonine protein kinase"/>
    <property type="match status" value="1"/>
</dbReference>
<dbReference type="OMA" id="MQPKAWG"/>
<keyword evidence="10" id="KW-0460">Magnesium</keyword>
<evidence type="ECO:0000256" key="9">
    <source>
        <dbReference type="ARBA" id="ARBA00022840"/>
    </source>
</evidence>
<dbReference type="InterPro" id="IPR017441">
    <property type="entry name" value="Protein_kinase_ATP_BS"/>
</dbReference>
<dbReference type="PANTHER" id="PTHR24346">
    <property type="entry name" value="MAP/MICROTUBULE AFFINITY-REGULATING KINASE"/>
    <property type="match status" value="1"/>
</dbReference>
<dbReference type="GO" id="GO:0005737">
    <property type="term" value="C:cytoplasm"/>
    <property type="evidence" value="ECO:0007669"/>
    <property type="project" value="TreeGrafter"/>
</dbReference>
<evidence type="ECO:0000256" key="7">
    <source>
        <dbReference type="ARBA" id="ARBA00022741"/>
    </source>
</evidence>
<dbReference type="Gene3D" id="1.10.510.10">
    <property type="entry name" value="Transferase(Phosphotransferase) domain 1"/>
    <property type="match status" value="1"/>
</dbReference>
<evidence type="ECO:0000256" key="10">
    <source>
        <dbReference type="ARBA" id="ARBA00022842"/>
    </source>
</evidence>
<dbReference type="STRING" id="1344416.A0A139AQP5"/>
<evidence type="ECO:0000256" key="11">
    <source>
        <dbReference type="PROSITE-ProRule" id="PRU10141"/>
    </source>
</evidence>
<sequence length="328" mass="36788">MYDFVENLGQGNFAKVKLAIHSLTKQKVAVKIIAKDKLDPATAKKLFREVRIMKMLNHPHIVKLYEVIDTPKELYLVMEYAQGGEIFDYLVAHGRMKEKDARRIFRQIVSAVSYCHNMHVVHRDLKAENLLLDEAMNVKIADFGFSNQFNPGQKLSTWCGSPPYAAPELFQGTAYAGPEVDVWSLGVVLYVLVCGCLPFDGSTLPMLKQRILNGKYMVPGFMSNSVNTLISAMLVVESKRRATMADVVAHPWFNESENEALESLTPVAVSTEQHSQILADLSEIGIDTALLEKSLAENVYDHLTATYFLTADLVTDYLSTPSYFRAIE</sequence>
<dbReference type="GO" id="GO:0004674">
    <property type="term" value="F:protein serine/threonine kinase activity"/>
    <property type="evidence" value="ECO:0007669"/>
    <property type="project" value="UniProtKB-KW"/>
</dbReference>
<keyword evidence="3 12" id="KW-0723">Serine/threonine-protein kinase</keyword>
<dbReference type="GO" id="GO:0005524">
    <property type="term" value="F:ATP binding"/>
    <property type="evidence" value="ECO:0007669"/>
    <property type="project" value="UniProtKB-UniRule"/>
</dbReference>
<evidence type="ECO:0000256" key="6">
    <source>
        <dbReference type="ARBA" id="ARBA00022723"/>
    </source>
</evidence>
<dbReference type="EMBL" id="KQ965740">
    <property type="protein sequence ID" value="KXS19059.1"/>
    <property type="molecule type" value="Genomic_DNA"/>
</dbReference>
<reference evidence="14 15" key="1">
    <citation type="journal article" date="2015" name="Genome Biol. Evol.">
        <title>Phylogenomic analyses indicate that early fungi evolved digesting cell walls of algal ancestors of land plants.</title>
        <authorList>
            <person name="Chang Y."/>
            <person name="Wang S."/>
            <person name="Sekimoto S."/>
            <person name="Aerts A.L."/>
            <person name="Choi C."/>
            <person name="Clum A."/>
            <person name="LaButti K.M."/>
            <person name="Lindquist E.A."/>
            <person name="Yee Ngan C."/>
            <person name="Ohm R.A."/>
            <person name="Salamov A.A."/>
            <person name="Grigoriev I.V."/>
            <person name="Spatafora J.W."/>
            <person name="Berbee M.L."/>
        </authorList>
    </citation>
    <scope>NUCLEOTIDE SEQUENCE [LARGE SCALE GENOMIC DNA]</scope>
    <source>
        <strain evidence="14 15">JEL478</strain>
    </source>
</reference>
<keyword evidence="8 14" id="KW-0418">Kinase</keyword>
<protein>
    <submittedName>
        <fullName evidence="14">Kinase and ubiquitin-associated domains of Mark3PAR-1</fullName>
    </submittedName>
</protein>
<proteinExistence type="inferred from homology"/>
<comment type="similarity">
    <text evidence="2">Belongs to the protein kinase superfamily. CAMK Ser/Thr protein kinase family. SNF1 subfamily.</text>
</comment>
<feature type="domain" description="Protein kinase" evidence="13">
    <location>
        <begin position="2"/>
        <end position="253"/>
    </location>
</feature>
<accession>A0A139AQP5</accession>
<dbReference type="PROSITE" id="PS00107">
    <property type="entry name" value="PROTEIN_KINASE_ATP"/>
    <property type="match status" value="1"/>
</dbReference>
<evidence type="ECO:0000256" key="5">
    <source>
        <dbReference type="ARBA" id="ARBA00022679"/>
    </source>
</evidence>
<dbReference type="GO" id="GO:0046872">
    <property type="term" value="F:metal ion binding"/>
    <property type="evidence" value="ECO:0007669"/>
    <property type="project" value="UniProtKB-KW"/>
</dbReference>
<dbReference type="SMART" id="SM00220">
    <property type="entry name" value="S_TKc"/>
    <property type="match status" value="1"/>
</dbReference>
<dbReference type="InterPro" id="IPR000719">
    <property type="entry name" value="Prot_kinase_dom"/>
</dbReference>
<dbReference type="GO" id="GO:0035556">
    <property type="term" value="P:intracellular signal transduction"/>
    <property type="evidence" value="ECO:0007669"/>
    <property type="project" value="TreeGrafter"/>
</dbReference>
<dbReference type="Proteomes" id="UP000070544">
    <property type="component" value="Unassembled WGS sequence"/>
</dbReference>
<evidence type="ECO:0000256" key="8">
    <source>
        <dbReference type="ARBA" id="ARBA00022777"/>
    </source>
</evidence>
<dbReference type="PROSITE" id="PS00108">
    <property type="entry name" value="PROTEIN_KINASE_ST"/>
    <property type="match status" value="1"/>
</dbReference>
<keyword evidence="4" id="KW-0597">Phosphoprotein</keyword>
<evidence type="ECO:0000256" key="4">
    <source>
        <dbReference type="ARBA" id="ARBA00022553"/>
    </source>
</evidence>
<comment type="cofactor">
    <cofactor evidence="1">
        <name>Mg(2+)</name>
        <dbReference type="ChEBI" id="CHEBI:18420"/>
    </cofactor>
</comment>
<dbReference type="Pfam" id="PF00069">
    <property type="entry name" value="Pkinase"/>
    <property type="match status" value="1"/>
</dbReference>
<dbReference type="FunFam" id="1.10.510.10:FF:000156">
    <property type="entry name" value="Serine/threonine-protein kinase SIK3 homolog"/>
    <property type="match status" value="1"/>
</dbReference>
<evidence type="ECO:0000313" key="14">
    <source>
        <dbReference type="EMBL" id="KXS19059.1"/>
    </source>
</evidence>
<keyword evidence="6" id="KW-0479">Metal-binding</keyword>
<organism evidence="14 15">
    <name type="scientific">Gonapodya prolifera (strain JEL478)</name>
    <name type="common">Monoblepharis prolifera</name>
    <dbReference type="NCBI Taxonomy" id="1344416"/>
    <lineage>
        <taxon>Eukaryota</taxon>
        <taxon>Fungi</taxon>
        <taxon>Fungi incertae sedis</taxon>
        <taxon>Chytridiomycota</taxon>
        <taxon>Chytridiomycota incertae sedis</taxon>
        <taxon>Monoblepharidomycetes</taxon>
        <taxon>Monoblepharidales</taxon>
        <taxon>Gonapodyaceae</taxon>
        <taxon>Gonapodya</taxon>
    </lineage>
</organism>
<dbReference type="InterPro" id="IPR008271">
    <property type="entry name" value="Ser/Thr_kinase_AS"/>
</dbReference>
<gene>
    <name evidence="14" type="ORF">M427DRAFT_132521</name>
</gene>
<dbReference type="AlphaFoldDB" id="A0A139AQP5"/>
<evidence type="ECO:0000256" key="1">
    <source>
        <dbReference type="ARBA" id="ARBA00001946"/>
    </source>
</evidence>
<keyword evidence="15" id="KW-1185">Reference proteome</keyword>
<evidence type="ECO:0000256" key="2">
    <source>
        <dbReference type="ARBA" id="ARBA00006234"/>
    </source>
</evidence>
<dbReference type="PROSITE" id="PS50011">
    <property type="entry name" value="PROTEIN_KINASE_DOM"/>
    <property type="match status" value="1"/>
</dbReference>
<evidence type="ECO:0000313" key="15">
    <source>
        <dbReference type="Proteomes" id="UP000070544"/>
    </source>
</evidence>
<keyword evidence="7 11" id="KW-0547">Nucleotide-binding</keyword>
<evidence type="ECO:0000259" key="13">
    <source>
        <dbReference type="PROSITE" id="PS50011"/>
    </source>
</evidence>
<name>A0A139AQP5_GONPJ</name>
<keyword evidence="5" id="KW-0808">Transferase</keyword>
<dbReference type="PANTHER" id="PTHR24346:SF106">
    <property type="entry name" value="PROTEIN KINASE DOMAIN-CONTAINING PROTEIN"/>
    <property type="match status" value="1"/>
</dbReference>